<comment type="caution">
    <text evidence="1">The sequence shown here is derived from an EMBL/GenBank/DDBJ whole genome shotgun (WGS) entry which is preliminary data.</text>
</comment>
<proteinExistence type="predicted"/>
<protein>
    <submittedName>
        <fullName evidence="1">Uncharacterized protein</fullName>
    </submittedName>
</protein>
<dbReference type="EMBL" id="MDYQ01000162">
    <property type="protein sequence ID" value="PRP80044.1"/>
    <property type="molecule type" value="Genomic_DNA"/>
</dbReference>
<dbReference type="InterPro" id="IPR051154">
    <property type="entry name" value="Prespore-cell_inducing_factor"/>
</dbReference>
<gene>
    <name evidence="1" type="ORF">PROFUN_10727</name>
</gene>
<name>A0A2P6N7W7_9EUKA</name>
<accession>A0A2P6N7W7</accession>
<reference evidence="1 2" key="1">
    <citation type="journal article" date="2018" name="Genome Biol. Evol.">
        <title>Multiple Roots of Fruiting Body Formation in Amoebozoa.</title>
        <authorList>
            <person name="Hillmann F."/>
            <person name="Forbes G."/>
            <person name="Novohradska S."/>
            <person name="Ferling I."/>
            <person name="Riege K."/>
            <person name="Groth M."/>
            <person name="Westermann M."/>
            <person name="Marz M."/>
            <person name="Spaller T."/>
            <person name="Winckler T."/>
            <person name="Schaap P."/>
            <person name="Glockner G."/>
        </authorList>
    </citation>
    <scope>NUCLEOTIDE SEQUENCE [LARGE SCALE GENOMIC DNA]</scope>
    <source>
        <strain evidence="1 2">Jena</strain>
    </source>
</reference>
<dbReference type="Proteomes" id="UP000241769">
    <property type="component" value="Unassembled WGS sequence"/>
</dbReference>
<sequence length="180" mass="20472">MVLSAVVHDYFPCVPSEWVSNPPNGKKSRMTLANCHETVQPYQYTKGRWGYGLNESNPKMVADTLDKNRKMVYIKGDAPDGQTSPTYQVKDAAAFNKWWNSSWPGQDPIKIYLSLNLDKNTGLYGIDTNAFYPIENQGWGNNQNIEENHNYGFCVEVHGAFIFNRSATLTFTGDDDLWIF</sequence>
<evidence type="ECO:0000313" key="2">
    <source>
        <dbReference type="Proteomes" id="UP000241769"/>
    </source>
</evidence>
<dbReference type="PANTHER" id="PTHR31137">
    <property type="entry name" value="PROTEIN PSIB-RELATED-RELATED"/>
    <property type="match status" value="1"/>
</dbReference>
<evidence type="ECO:0000313" key="1">
    <source>
        <dbReference type="EMBL" id="PRP80044.1"/>
    </source>
</evidence>
<organism evidence="1 2">
    <name type="scientific">Planoprotostelium fungivorum</name>
    <dbReference type="NCBI Taxonomy" id="1890364"/>
    <lineage>
        <taxon>Eukaryota</taxon>
        <taxon>Amoebozoa</taxon>
        <taxon>Evosea</taxon>
        <taxon>Variosea</taxon>
        <taxon>Cavosteliida</taxon>
        <taxon>Cavosteliaceae</taxon>
        <taxon>Planoprotostelium</taxon>
    </lineage>
</organism>
<dbReference type="AlphaFoldDB" id="A0A2P6N7W7"/>
<keyword evidence="2" id="KW-1185">Reference proteome</keyword>
<dbReference type="GO" id="GO:0005576">
    <property type="term" value="C:extracellular region"/>
    <property type="evidence" value="ECO:0007669"/>
    <property type="project" value="TreeGrafter"/>
</dbReference>
<dbReference type="InParanoid" id="A0A2P6N7W7"/>